<dbReference type="GO" id="GO:0044183">
    <property type="term" value="F:protein folding chaperone"/>
    <property type="evidence" value="ECO:0000318"/>
    <property type="project" value="GO_Central"/>
</dbReference>
<dbReference type="PANTHER" id="PTHR19375">
    <property type="entry name" value="HEAT SHOCK PROTEIN 70KDA"/>
    <property type="match status" value="1"/>
</dbReference>
<dbReference type="InterPro" id="IPR043129">
    <property type="entry name" value="ATPase_NBD"/>
</dbReference>
<dbReference type="PROSITE" id="PS00329">
    <property type="entry name" value="HSP70_2"/>
    <property type="match status" value="1"/>
</dbReference>
<dbReference type="InterPro" id="IPR042048">
    <property type="entry name" value="HSPA13"/>
</dbReference>
<dbReference type="InterPro" id="IPR013126">
    <property type="entry name" value="Hsp_70_fam"/>
</dbReference>
<dbReference type="Gene3D" id="3.90.640.10">
    <property type="entry name" value="Actin, Chain A, domain 4"/>
    <property type="match status" value="1"/>
</dbReference>
<dbReference type="CDD" id="cd10237">
    <property type="entry name" value="ASKHA_NBD_HSP70_HSPA13"/>
    <property type="match status" value="1"/>
</dbReference>
<reference evidence="13 14" key="1">
    <citation type="journal article" date="2007" name="Science">
        <title>Sea anemone genome reveals ancestral eumetazoan gene repertoire and genomic organization.</title>
        <authorList>
            <person name="Putnam N.H."/>
            <person name="Srivastava M."/>
            <person name="Hellsten U."/>
            <person name="Dirks B."/>
            <person name="Chapman J."/>
            <person name="Salamov A."/>
            <person name="Terry A."/>
            <person name="Shapiro H."/>
            <person name="Lindquist E."/>
            <person name="Kapitonov V.V."/>
            <person name="Jurka J."/>
            <person name="Genikhovich G."/>
            <person name="Grigoriev I.V."/>
            <person name="Lucas S.M."/>
            <person name="Steele R.E."/>
            <person name="Finnerty J.R."/>
            <person name="Technau U."/>
            <person name="Martindale M.Q."/>
            <person name="Rokhsar D.S."/>
        </authorList>
    </citation>
    <scope>NUCLEOTIDE SEQUENCE [LARGE SCALE GENOMIC DNA]</scope>
    <source>
        <strain evidence="14">CH2 X CH6</strain>
    </source>
</reference>
<dbReference type="InParanoid" id="A7S7T9"/>
<dbReference type="HOGENOM" id="CLU_005965_0_3_1"/>
<dbReference type="GO" id="GO:0005634">
    <property type="term" value="C:nucleus"/>
    <property type="evidence" value="ECO:0000318"/>
    <property type="project" value="GO_Central"/>
</dbReference>
<evidence type="ECO:0000256" key="1">
    <source>
        <dbReference type="ARBA" id="ARBA00002077"/>
    </source>
</evidence>
<dbReference type="Gene3D" id="3.30.420.40">
    <property type="match status" value="2"/>
</dbReference>
<protein>
    <recommendedName>
        <fullName evidence="5">Heat shock 70 kDa protein 13</fullName>
    </recommendedName>
    <alternativeName>
        <fullName evidence="11">Stress-70 protein chaperone microsome-associated 60 kDa protein</fullName>
    </alternativeName>
</protein>
<dbReference type="KEGG" id="nve:5511991"/>
<comment type="similarity">
    <text evidence="3">Belongs to the heat shock protein 70 family.</text>
</comment>
<keyword evidence="9" id="KW-0067">ATP-binding</keyword>
<evidence type="ECO:0000256" key="7">
    <source>
        <dbReference type="ARBA" id="ARBA00022741"/>
    </source>
</evidence>
<comment type="function">
    <text evidence="1">Has peptide-independent ATPase activity.</text>
</comment>
<dbReference type="AlphaFoldDB" id="A7S7T9"/>
<dbReference type="FunFam" id="3.90.640.10:FF:000021">
    <property type="entry name" value="Heat shock protein 14"/>
    <property type="match status" value="1"/>
</dbReference>
<evidence type="ECO:0000256" key="8">
    <source>
        <dbReference type="ARBA" id="ARBA00022824"/>
    </source>
</evidence>
<feature type="chain" id="PRO_5002712408" description="Heat shock 70 kDa protein 13" evidence="12">
    <location>
        <begin position="19"/>
        <end position="437"/>
    </location>
</feature>
<evidence type="ECO:0000256" key="11">
    <source>
        <dbReference type="ARBA" id="ARBA00031426"/>
    </source>
</evidence>
<evidence type="ECO:0000256" key="3">
    <source>
        <dbReference type="ARBA" id="ARBA00007381"/>
    </source>
</evidence>
<dbReference type="InterPro" id="IPR018181">
    <property type="entry name" value="Heat_shock_70_CS"/>
</dbReference>
<gene>
    <name evidence="13" type="ORF">NEMVEDRAFT_v1g243437</name>
</gene>
<accession>A7S7T9</accession>
<dbReference type="GO" id="GO:0016887">
    <property type="term" value="F:ATP hydrolysis activity"/>
    <property type="evidence" value="ECO:0000318"/>
    <property type="project" value="GO_Central"/>
</dbReference>
<dbReference type="GO" id="GO:0005524">
    <property type="term" value="F:ATP binding"/>
    <property type="evidence" value="ECO:0007669"/>
    <property type="project" value="UniProtKB-KW"/>
</dbReference>
<dbReference type="OMA" id="GGMFITR"/>
<name>A7S7T9_NEMVE</name>
<dbReference type="GO" id="GO:0031072">
    <property type="term" value="F:heat shock protein binding"/>
    <property type="evidence" value="ECO:0000318"/>
    <property type="project" value="GO_Central"/>
</dbReference>
<evidence type="ECO:0000256" key="9">
    <source>
        <dbReference type="ARBA" id="ARBA00022840"/>
    </source>
</evidence>
<dbReference type="SUPFAM" id="SSF53067">
    <property type="entry name" value="Actin-like ATPase domain"/>
    <property type="match status" value="2"/>
</dbReference>
<comment type="subcellular location">
    <subcellularLocation>
        <location evidence="2">Microsome</location>
    </subcellularLocation>
</comment>
<dbReference type="PhylomeDB" id="A7S7T9"/>
<evidence type="ECO:0000313" key="14">
    <source>
        <dbReference type="Proteomes" id="UP000001593"/>
    </source>
</evidence>
<evidence type="ECO:0000256" key="2">
    <source>
        <dbReference type="ARBA" id="ARBA00004144"/>
    </source>
</evidence>
<dbReference type="Proteomes" id="UP000001593">
    <property type="component" value="Unassembled WGS sequence"/>
</dbReference>
<dbReference type="PRINTS" id="PR00301">
    <property type="entry name" value="HEATSHOCK70"/>
</dbReference>
<dbReference type="GO" id="GO:0005886">
    <property type="term" value="C:plasma membrane"/>
    <property type="evidence" value="ECO:0000318"/>
    <property type="project" value="GO_Central"/>
</dbReference>
<feature type="signal peptide" evidence="12">
    <location>
        <begin position="1"/>
        <end position="18"/>
    </location>
</feature>
<proteinExistence type="inferred from homology"/>
<dbReference type="PROSITE" id="PS00297">
    <property type="entry name" value="HSP70_1"/>
    <property type="match status" value="1"/>
</dbReference>
<evidence type="ECO:0000313" key="13">
    <source>
        <dbReference type="EMBL" id="EDO40250.1"/>
    </source>
</evidence>
<sequence>MSSSFGILLGGLFGLVVAGYIAQSRLPPPKPKIIGIDLGTTYSCVGAYQAISGRIDIFSDENDDKVVPSLVAFTDKGVLVGEKALSQAEINPKNTIYDAKRFIGKTFTKQELLEIGKLYQFRVTTDKRGNAGFLVGKKGNFTVITPEEIGGYVIKKLRTMAERNLTTTVTKAVMSVPAEFDIKQRNATVKAASLAGITVLRVINEPTAAALAYGLHKKEGVANVMVVDLGGGTLDVSLLNIQGGMFVTMAMAGNNRLGGQDFNARFMQYLLQLIHKRFNRQLTCSEDIQRLRQEVEAAKINLTRTNEVTIKLMLPSLSEGKKIVKFKETISRKMFETINEDLFKKVLQPIRRVLAEVELPKEEVDEVVLVGGSTRVPKIRQLIQEFFDGKPPNVAIDPELAVATGVSIQAGIIGGMWPLQVSAIEINNQVKKIQVNE</sequence>
<dbReference type="PROSITE" id="PS01036">
    <property type="entry name" value="HSP70_3"/>
    <property type="match status" value="1"/>
</dbReference>
<dbReference type="OrthoDB" id="2401965at2759"/>
<evidence type="ECO:0000256" key="6">
    <source>
        <dbReference type="ARBA" id="ARBA00022729"/>
    </source>
</evidence>
<organism evidence="13 14">
    <name type="scientific">Nematostella vectensis</name>
    <name type="common">Starlet sea anemone</name>
    <dbReference type="NCBI Taxonomy" id="45351"/>
    <lineage>
        <taxon>Eukaryota</taxon>
        <taxon>Metazoa</taxon>
        <taxon>Cnidaria</taxon>
        <taxon>Anthozoa</taxon>
        <taxon>Hexacorallia</taxon>
        <taxon>Actiniaria</taxon>
        <taxon>Edwardsiidae</taxon>
        <taxon>Nematostella</taxon>
    </lineage>
</organism>
<keyword evidence="6 12" id="KW-0732">Signal</keyword>
<dbReference type="Pfam" id="PF00012">
    <property type="entry name" value="HSP70"/>
    <property type="match status" value="1"/>
</dbReference>
<dbReference type="STRING" id="45351.A7S7T9"/>
<keyword evidence="8" id="KW-0256">Endoplasmic reticulum</keyword>
<comment type="subunit">
    <text evidence="4">Binds UBQLN2.</text>
</comment>
<evidence type="ECO:0000256" key="10">
    <source>
        <dbReference type="ARBA" id="ARBA00022848"/>
    </source>
</evidence>
<evidence type="ECO:0000256" key="4">
    <source>
        <dbReference type="ARBA" id="ARBA00011671"/>
    </source>
</evidence>
<dbReference type="Gene3D" id="3.30.30.30">
    <property type="match status" value="1"/>
</dbReference>
<dbReference type="GO" id="GO:0042026">
    <property type="term" value="P:protein refolding"/>
    <property type="evidence" value="ECO:0000318"/>
    <property type="project" value="GO_Central"/>
</dbReference>
<keyword evidence="14" id="KW-1185">Reference proteome</keyword>
<dbReference type="EMBL" id="DS469594">
    <property type="protein sequence ID" value="EDO40250.1"/>
    <property type="molecule type" value="Genomic_DNA"/>
</dbReference>
<dbReference type="GO" id="GO:0140662">
    <property type="term" value="F:ATP-dependent protein folding chaperone"/>
    <property type="evidence" value="ECO:0007669"/>
    <property type="project" value="InterPro"/>
</dbReference>
<keyword evidence="10" id="KW-0492">Microsome</keyword>
<dbReference type="eggNOG" id="KOG0101">
    <property type="taxonomic scope" value="Eukaryota"/>
</dbReference>
<dbReference type="GO" id="GO:0005737">
    <property type="term" value="C:cytoplasm"/>
    <property type="evidence" value="ECO:0000318"/>
    <property type="project" value="GO_Central"/>
</dbReference>
<evidence type="ECO:0000256" key="5">
    <source>
        <dbReference type="ARBA" id="ARBA00018765"/>
    </source>
</evidence>
<dbReference type="GO" id="GO:0005829">
    <property type="term" value="C:cytosol"/>
    <property type="evidence" value="ECO:0000318"/>
    <property type="project" value="GO_Central"/>
</dbReference>
<keyword evidence="7" id="KW-0547">Nucleotide-binding</keyword>
<evidence type="ECO:0000256" key="12">
    <source>
        <dbReference type="SAM" id="SignalP"/>
    </source>
</evidence>